<keyword evidence="3" id="KW-1003">Cell membrane</keyword>
<dbReference type="Gene3D" id="3.30.2390.20">
    <property type="entry name" value="Type VII secretion system EccB, repeat 1 domain"/>
    <property type="match status" value="1"/>
</dbReference>
<dbReference type="Pfam" id="PF05108">
    <property type="entry name" value="T7SS_ESX1_EccB"/>
    <property type="match status" value="1"/>
</dbReference>
<dbReference type="InterPro" id="IPR042485">
    <property type="entry name" value="T7SS_EccB_R3"/>
</dbReference>
<evidence type="ECO:0000256" key="4">
    <source>
        <dbReference type="ARBA" id="ARBA00022692"/>
    </source>
</evidence>
<comment type="similarity">
    <text evidence="2">Belongs to the EccB family.</text>
</comment>
<evidence type="ECO:0000256" key="6">
    <source>
        <dbReference type="ARBA" id="ARBA00022801"/>
    </source>
</evidence>
<dbReference type="RefSeq" id="WP_346135499.1">
    <property type="nucleotide sequence ID" value="NZ_BAABBE010000032.1"/>
</dbReference>
<evidence type="ECO:0000256" key="3">
    <source>
        <dbReference type="ARBA" id="ARBA00022475"/>
    </source>
</evidence>
<evidence type="ECO:0000313" key="11">
    <source>
        <dbReference type="EMBL" id="GAA3677697.1"/>
    </source>
</evidence>
<sequence>MYGRREQVHAHAFLVDRLVAAVLRTDPDSVDRPLRRTSVGLISGLAVAGVVIAIVLVVGLLTGRTSGKWREPGTLVVNGDTGSRYLLIDGRLRPVLNFASARLLLGDGMAVAKVKSRDLAGTPQGTPIGIPGAPDALPEKSGPQPWTVCAGTKQDGSVVTLNIGDVPGATPAGDRAVLVRAGDQPHLVWRDRRFRVADSWAPRALGLDSASAVSVTPAWLNALPAGPDLGALRFDRGGPGPVVGGQPTTVGQLVQVPDAVGDIAYVVTRDGLVPVTATVSALVAANPAAQDARPLEITPAQLAGQQVLPPPPWQAELPSSPPTSLDTKENAPCVRWQDDRAALFTAPLPSGPARGADPAGVTRDDRVADRIEIALGAGLLVRTRPAPGVAGEGIYLVTESGAKFPVANPDSATALGLSLDSAQPVPADLLALLPTGPVLNRIT</sequence>
<feature type="transmembrane region" description="Helical" evidence="10">
    <location>
        <begin position="39"/>
        <end position="61"/>
    </location>
</feature>
<keyword evidence="9 10" id="KW-0472">Membrane</keyword>
<dbReference type="EMBL" id="BAABBE010000032">
    <property type="protein sequence ID" value="GAA3677697.1"/>
    <property type="molecule type" value="Genomic_DNA"/>
</dbReference>
<evidence type="ECO:0000256" key="7">
    <source>
        <dbReference type="ARBA" id="ARBA00022840"/>
    </source>
</evidence>
<evidence type="ECO:0000313" key="12">
    <source>
        <dbReference type="Proteomes" id="UP001500711"/>
    </source>
</evidence>
<gene>
    <name evidence="11" type="primary">eccB_2</name>
    <name evidence="11" type="ORF">GCM10022267_75650</name>
</gene>
<evidence type="ECO:0000256" key="10">
    <source>
        <dbReference type="SAM" id="Phobius"/>
    </source>
</evidence>
<keyword evidence="7" id="KW-0067">ATP-binding</keyword>
<accession>A0ABP7C596</accession>
<comment type="caution">
    <text evidence="11">The sequence shown here is derived from an EMBL/GenBank/DDBJ whole genome shotgun (WGS) entry which is preliminary data.</text>
</comment>
<dbReference type="Gene3D" id="2.40.50.910">
    <property type="entry name" value="Type VII secretion system EccB, repeat 3 domain"/>
    <property type="match status" value="1"/>
</dbReference>
<reference evidence="12" key="1">
    <citation type="journal article" date="2019" name="Int. J. Syst. Evol. Microbiol.">
        <title>The Global Catalogue of Microorganisms (GCM) 10K type strain sequencing project: providing services to taxonomists for standard genome sequencing and annotation.</title>
        <authorList>
            <consortium name="The Broad Institute Genomics Platform"/>
            <consortium name="The Broad Institute Genome Sequencing Center for Infectious Disease"/>
            <person name="Wu L."/>
            <person name="Ma J."/>
        </authorList>
    </citation>
    <scope>NUCLEOTIDE SEQUENCE [LARGE SCALE GENOMIC DNA]</scope>
    <source>
        <strain evidence="12">JCM 17494</strain>
    </source>
</reference>
<dbReference type="InterPro" id="IPR007795">
    <property type="entry name" value="T7SS_EccB"/>
</dbReference>
<keyword evidence="12" id="KW-1185">Reference proteome</keyword>
<protein>
    <submittedName>
        <fullName evidence="11">Type VII secretion protein EccB</fullName>
    </submittedName>
</protein>
<keyword evidence="4 10" id="KW-0812">Transmembrane</keyword>
<evidence type="ECO:0000256" key="1">
    <source>
        <dbReference type="ARBA" id="ARBA00004162"/>
    </source>
</evidence>
<dbReference type="Proteomes" id="UP001500711">
    <property type="component" value="Unassembled WGS sequence"/>
</dbReference>
<organism evidence="11 12">
    <name type="scientific">Lentzea roselyniae</name>
    <dbReference type="NCBI Taxonomy" id="531940"/>
    <lineage>
        <taxon>Bacteria</taxon>
        <taxon>Bacillati</taxon>
        <taxon>Actinomycetota</taxon>
        <taxon>Actinomycetes</taxon>
        <taxon>Pseudonocardiales</taxon>
        <taxon>Pseudonocardiaceae</taxon>
        <taxon>Lentzea</taxon>
    </lineage>
</organism>
<dbReference type="NCBIfam" id="TIGR03919">
    <property type="entry name" value="T7SS_EccB"/>
    <property type="match status" value="1"/>
</dbReference>
<proteinExistence type="inferred from homology"/>
<keyword evidence="6" id="KW-0378">Hydrolase</keyword>
<evidence type="ECO:0000256" key="8">
    <source>
        <dbReference type="ARBA" id="ARBA00022989"/>
    </source>
</evidence>
<evidence type="ECO:0000256" key="9">
    <source>
        <dbReference type="ARBA" id="ARBA00023136"/>
    </source>
</evidence>
<dbReference type="PANTHER" id="PTHR40765:SF2">
    <property type="entry name" value="ESX-2 SECRETION SYSTEM ATPASE ECCB2"/>
    <property type="match status" value="1"/>
</dbReference>
<name>A0ABP7C596_9PSEU</name>
<dbReference type="PANTHER" id="PTHR40765">
    <property type="entry name" value="ESX-2 SECRETION SYSTEM ATPASE ECCB2"/>
    <property type="match status" value="1"/>
</dbReference>
<keyword evidence="5" id="KW-0547">Nucleotide-binding</keyword>
<evidence type="ECO:0000256" key="2">
    <source>
        <dbReference type="ARBA" id="ARBA00008149"/>
    </source>
</evidence>
<comment type="subcellular location">
    <subcellularLocation>
        <location evidence="1">Cell membrane</location>
        <topology evidence="1">Single-pass membrane protein</topology>
    </subcellularLocation>
</comment>
<keyword evidence="8 10" id="KW-1133">Transmembrane helix</keyword>
<dbReference type="InterPro" id="IPR044857">
    <property type="entry name" value="T7SS_EccB_R1"/>
</dbReference>
<evidence type="ECO:0000256" key="5">
    <source>
        <dbReference type="ARBA" id="ARBA00022741"/>
    </source>
</evidence>